<organism evidence="5 6">
    <name type="scientific">Flavobacterium nakdongensis</name>
    <dbReference type="NCBI Taxonomy" id="3073563"/>
    <lineage>
        <taxon>Bacteria</taxon>
        <taxon>Pseudomonadati</taxon>
        <taxon>Bacteroidota</taxon>
        <taxon>Flavobacteriia</taxon>
        <taxon>Flavobacteriales</taxon>
        <taxon>Flavobacteriaceae</taxon>
        <taxon>Flavobacterium</taxon>
    </lineage>
</organism>
<evidence type="ECO:0000256" key="2">
    <source>
        <dbReference type="SAM" id="Coils"/>
    </source>
</evidence>
<sequence length="215" mass="25130">MNKILLQISLLLFISVVFSQQEVNQKNLALKQKEVQLREVKNNSKKQQNQATYNLGNTIYKSKQYNEAKQNYKLALSTAKTKAEKHKVYHNLGNVYMREKKYDKAVESYKNALKNNPKDEETRYNLAVAQRKLKQNPPPKNKPKNKDKKQPKNNKDKNKNSQKNKNNQSQSKPKGTNKQRMENILNAIGKEEKRVQEKANAQRGKTQTLETEKDW</sequence>
<feature type="coiled-coil region" evidence="2">
    <location>
        <begin position="23"/>
        <end position="50"/>
    </location>
</feature>
<proteinExistence type="predicted"/>
<feature type="region of interest" description="Disordered" evidence="3">
    <location>
        <begin position="130"/>
        <end position="215"/>
    </location>
</feature>
<keyword evidence="6" id="KW-1185">Reference proteome</keyword>
<dbReference type="RefSeq" id="WP_309532132.1">
    <property type="nucleotide sequence ID" value="NZ_CP133721.1"/>
</dbReference>
<evidence type="ECO:0000313" key="5">
    <source>
        <dbReference type="EMBL" id="WMW77798.1"/>
    </source>
</evidence>
<evidence type="ECO:0000313" key="6">
    <source>
        <dbReference type="Proteomes" id="UP001180481"/>
    </source>
</evidence>
<accession>A0ABY9R971</accession>
<feature type="compositionally biased region" description="Basic and acidic residues" evidence="3">
    <location>
        <begin position="148"/>
        <end position="159"/>
    </location>
</feature>
<keyword evidence="2" id="KW-0175">Coiled coil</keyword>
<dbReference type="SUPFAM" id="SSF48452">
    <property type="entry name" value="TPR-like"/>
    <property type="match status" value="1"/>
</dbReference>
<dbReference type="PROSITE" id="PS50005">
    <property type="entry name" value="TPR"/>
    <property type="match status" value="1"/>
</dbReference>
<name>A0ABY9R971_9FLAO</name>
<keyword evidence="1" id="KW-0802">TPR repeat</keyword>
<dbReference type="Gene3D" id="1.25.40.10">
    <property type="entry name" value="Tetratricopeptide repeat domain"/>
    <property type="match status" value="1"/>
</dbReference>
<dbReference type="EMBL" id="CP133721">
    <property type="protein sequence ID" value="WMW77798.1"/>
    <property type="molecule type" value="Genomic_DNA"/>
</dbReference>
<evidence type="ECO:0000256" key="3">
    <source>
        <dbReference type="SAM" id="MobiDB-lite"/>
    </source>
</evidence>
<dbReference type="Proteomes" id="UP001180481">
    <property type="component" value="Chromosome"/>
</dbReference>
<dbReference type="Pfam" id="PF00515">
    <property type="entry name" value="TPR_1"/>
    <property type="match status" value="1"/>
</dbReference>
<dbReference type="SMART" id="SM00028">
    <property type="entry name" value="TPR"/>
    <property type="match status" value="2"/>
</dbReference>
<keyword evidence="4" id="KW-0732">Signal</keyword>
<feature type="chain" id="PRO_5046920448" evidence="4">
    <location>
        <begin position="20"/>
        <end position="215"/>
    </location>
</feature>
<gene>
    <name evidence="5" type="ORF">RF683_09940</name>
</gene>
<evidence type="ECO:0000256" key="4">
    <source>
        <dbReference type="SAM" id="SignalP"/>
    </source>
</evidence>
<feature type="repeat" description="TPR" evidence="1">
    <location>
        <begin position="86"/>
        <end position="119"/>
    </location>
</feature>
<feature type="compositionally biased region" description="Low complexity" evidence="3">
    <location>
        <begin position="161"/>
        <end position="174"/>
    </location>
</feature>
<feature type="signal peptide" evidence="4">
    <location>
        <begin position="1"/>
        <end position="19"/>
    </location>
</feature>
<protein>
    <submittedName>
        <fullName evidence="5">Tetratricopeptide repeat protein</fullName>
    </submittedName>
</protein>
<evidence type="ECO:0000256" key="1">
    <source>
        <dbReference type="PROSITE-ProRule" id="PRU00339"/>
    </source>
</evidence>
<dbReference type="InterPro" id="IPR019734">
    <property type="entry name" value="TPR_rpt"/>
</dbReference>
<dbReference type="PROSITE" id="PS50293">
    <property type="entry name" value="TPR_REGION"/>
    <property type="match status" value="1"/>
</dbReference>
<dbReference type="Pfam" id="PF13181">
    <property type="entry name" value="TPR_8"/>
    <property type="match status" value="1"/>
</dbReference>
<dbReference type="InterPro" id="IPR011990">
    <property type="entry name" value="TPR-like_helical_dom_sf"/>
</dbReference>
<reference evidence="5" key="1">
    <citation type="submission" date="2023-09" db="EMBL/GenBank/DDBJ databases">
        <title>Flavobacterium sp. 20NA77.7 isolated from freshwater.</title>
        <authorList>
            <person name="Le V."/>
            <person name="Ko S.-R."/>
            <person name="Ahn C.-Y."/>
            <person name="Oh H.-M."/>
        </authorList>
    </citation>
    <scope>NUCLEOTIDE SEQUENCE</scope>
    <source>
        <strain evidence="5">20NA77.7</strain>
    </source>
</reference>